<gene>
    <name evidence="1" type="ORF">IFM12276_40600</name>
</gene>
<name>A0ABM8D129_9NOCA</name>
<evidence type="ECO:0000313" key="2">
    <source>
        <dbReference type="Proteomes" id="UP001317870"/>
    </source>
</evidence>
<proteinExistence type="predicted"/>
<keyword evidence="2" id="KW-1185">Reference proteome</keyword>
<sequence length="1059" mass="114477">MTRTEQPLVDARDAAAFVAAMLARRSGYVPEWQPGPDGPDVALTEIVGRYLAAITARLNQIPDKHQLAMLDALGVPLVPARAARALVVFSVGADTGNIRVPAGTRLAATPPEPVPTNIGPAEPADSPMTTPPQPVNFETERSIGLTSGRLVEVRSHWPGRDQSIDHTAAITAGEPFRPWRPADLQDIPHHLYLAHSTLLAISATSHVAVEFELSQGSSEELGTVWEYWDGKVWRPFRNTIAACDRTAAAQEDSTARFQQSGTIHLLTDCAETTPATVAGIESFWVRGRLTEPLPPNPAQLLPEIEQIRLSTTTIRRVQIVPPIAGVSTTLAGGFLPDTAIVAGAEVDTSALFYPFGPAPQPGSIFYFSSEEAFTKPRAHLDVCFTRTRTPQDELSDGDSLPHLVAWEYWNGREWARVPNFTADLRSAPADLDPTDPAKASVSVSLTVPEDIAPTKVADIEARWMRVRLVSGGFGVRQEVTWTDSAGNSNTFSYIVSKPPALSEFKLGYTWTHGPFTPERVLTYNDFRYADRTDEAIWPGRIFRPFTPPVDLTPALYLGFDKPLPADEVGILIDIAEDPTDSRGPTLVWEYWDGGSWRPVRVEDGTRGLRLPGLVSLIGPRNSVPLDRFGSPRSWLRARLAEDGPPGEPTIRAIFPNATWAVQQQTILDDPIGAGTGLPDQVLVMRQVPVLPGEQIEVRELAGSRAGVEWRIVALELFGGDQRAVREIEGLLGQESTRDIVYGPLRLRRDRAKQVTEVWVRWYPVEHLVRSGPNDRHYALEPSRGRLQFGDGATGKAPPAGAAILARRYQTGGGSIGNVAAGAISQLQASIGGVEAVTNPMPAEGGADGETLDALRVRGPQTLRHRGRGLSVTDLVTLAREASPAVAVATALAGRSADGRRRPGYVTLIVIPATADPRPFPSFGLREQVRRYVEARAEATLAALGRIEVTGPQYLPIDVEVTVVPHDPAEAGPVEKRATAALTRLLHPVHGGPDGSGWPPGRTVYLADVAAVLERVDGVDFVEQLTISTGGQIGGERIAVAPHRTVVAGELRIRPARAEG</sequence>
<dbReference type="Proteomes" id="UP001317870">
    <property type="component" value="Chromosome"/>
</dbReference>
<dbReference type="EMBL" id="AP026978">
    <property type="protein sequence ID" value="BDU01032.1"/>
    <property type="molecule type" value="Genomic_DNA"/>
</dbReference>
<dbReference type="RefSeq" id="WP_281874027.1">
    <property type="nucleotide sequence ID" value="NZ_AP026978.1"/>
</dbReference>
<reference evidence="1 2" key="1">
    <citation type="submission" date="2022-11" db="EMBL/GenBank/DDBJ databases">
        <title>Genome Sequencing of Nocardia sp. ON39_IFM12276 and assembly.</title>
        <authorList>
            <person name="Shimojima M."/>
            <person name="Toyokawa M."/>
            <person name="Uesaka K."/>
        </authorList>
    </citation>
    <scope>NUCLEOTIDE SEQUENCE [LARGE SCALE GENOMIC DNA]</scope>
    <source>
        <strain evidence="1 2">IFM 12276</strain>
    </source>
</reference>
<protein>
    <recommendedName>
        <fullName evidence="3">Baseplate assembly protein</fullName>
    </recommendedName>
</protein>
<evidence type="ECO:0000313" key="1">
    <source>
        <dbReference type="EMBL" id="BDU01032.1"/>
    </source>
</evidence>
<dbReference type="NCBIfam" id="TIGR02243">
    <property type="entry name" value="putative baseplate assembly protein"/>
    <property type="match status" value="1"/>
</dbReference>
<accession>A0ABM8D129</accession>
<organism evidence="1 2">
    <name type="scientific">Nocardia sputorum</name>
    <dbReference type="NCBI Taxonomy" id="2984338"/>
    <lineage>
        <taxon>Bacteria</taxon>
        <taxon>Bacillati</taxon>
        <taxon>Actinomycetota</taxon>
        <taxon>Actinomycetes</taxon>
        <taxon>Mycobacteriales</taxon>
        <taxon>Nocardiaceae</taxon>
        <taxon>Nocardia</taxon>
    </lineage>
</organism>
<dbReference type="InterPro" id="IPR011749">
    <property type="entry name" value="CHP02243"/>
</dbReference>
<evidence type="ECO:0008006" key="3">
    <source>
        <dbReference type="Google" id="ProtNLM"/>
    </source>
</evidence>